<feature type="compositionally biased region" description="Acidic residues" evidence="9">
    <location>
        <begin position="419"/>
        <end position="429"/>
    </location>
</feature>
<evidence type="ECO:0000256" key="9">
    <source>
        <dbReference type="SAM" id="MobiDB-lite"/>
    </source>
</evidence>
<evidence type="ECO:0000256" key="5">
    <source>
        <dbReference type="ARBA" id="ARBA00023242"/>
    </source>
</evidence>
<evidence type="ECO:0000256" key="8">
    <source>
        <dbReference type="RuleBase" id="RU367067"/>
    </source>
</evidence>
<feature type="region of interest" description="Disordered" evidence="9">
    <location>
        <begin position="181"/>
        <end position="245"/>
    </location>
</feature>
<reference evidence="10 11" key="1">
    <citation type="submission" date="2013-03" db="EMBL/GenBank/DDBJ databases">
        <title>The Genome Sequence of Phialophora europaea CBS 101466.</title>
        <authorList>
            <consortium name="The Broad Institute Genomics Platform"/>
            <person name="Cuomo C."/>
            <person name="de Hoog S."/>
            <person name="Gorbushina A."/>
            <person name="Walker B."/>
            <person name="Young S.K."/>
            <person name="Zeng Q."/>
            <person name="Gargeya S."/>
            <person name="Fitzgerald M."/>
            <person name="Haas B."/>
            <person name="Abouelleil A."/>
            <person name="Allen A.W."/>
            <person name="Alvarado L."/>
            <person name="Arachchi H.M."/>
            <person name="Berlin A.M."/>
            <person name="Chapman S.B."/>
            <person name="Gainer-Dewar J."/>
            <person name="Goldberg J."/>
            <person name="Griggs A."/>
            <person name="Gujja S."/>
            <person name="Hansen M."/>
            <person name="Howarth C."/>
            <person name="Imamovic A."/>
            <person name="Ireland A."/>
            <person name="Larimer J."/>
            <person name="McCowan C."/>
            <person name="Murphy C."/>
            <person name="Pearson M."/>
            <person name="Poon T.W."/>
            <person name="Priest M."/>
            <person name="Roberts A."/>
            <person name="Saif S."/>
            <person name="Shea T."/>
            <person name="Sisk P."/>
            <person name="Sykes S."/>
            <person name="Wortman J."/>
            <person name="Nusbaum C."/>
            <person name="Birren B."/>
        </authorList>
    </citation>
    <scope>NUCLEOTIDE SEQUENCE [LARGE SCALE GENOMIC DNA]</scope>
    <source>
        <strain evidence="10 11">CBS 101466</strain>
    </source>
</reference>
<evidence type="ECO:0000256" key="6">
    <source>
        <dbReference type="ARBA" id="ARBA00023306"/>
    </source>
</evidence>
<dbReference type="eggNOG" id="ENOG502SCF7">
    <property type="taxonomic scope" value="Eukaryota"/>
</dbReference>
<feature type="compositionally biased region" description="Basic residues" evidence="9">
    <location>
        <begin position="466"/>
        <end position="480"/>
    </location>
</feature>
<comment type="subcellular location">
    <subcellularLocation>
        <location evidence="1 8">Nucleus</location>
    </subcellularLocation>
</comment>
<keyword evidence="6 8" id="KW-0131">Cell cycle</keyword>
<feature type="compositionally biased region" description="Basic and acidic residues" evidence="9">
    <location>
        <begin position="52"/>
        <end position="63"/>
    </location>
</feature>
<evidence type="ECO:0000256" key="4">
    <source>
        <dbReference type="ARBA" id="ARBA00022705"/>
    </source>
</evidence>
<feature type="compositionally biased region" description="Basic and acidic residues" evidence="9">
    <location>
        <begin position="408"/>
        <end position="418"/>
    </location>
</feature>
<dbReference type="AlphaFoldDB" id="W2S0D6"/>
<comment type="similarity">
    <text evidence="2 8">Belongs to the SLD2 family.</text>
</comment>
<keyword evidence="4 8" id="KW-0235">DNA replication</keyword>
<dbReference type="GO" id="GO:1902977">
    <property type="term" value="P:mitotic DNA replication preinitiation complex assembly"/>
    <property type="evidence" value="ECO:0007669"/>
    <property type="project" value="TreeGrafter"/>
</dbReference>
<dbReference type="OrthoDB" id="8775810at2759"/>
<feature type="compositionally biased region" description="Basic and acidic residues" evidence="9">
    <location>
        <begin position="188"/>
        <end position="198"/>
    </location>
</feature>
<feature type="region of interest" description="Disordered" evidence="9">
    <location>
        <begin position="552"/>
        <end position="656"/>
    </location>
</feature>
<name>W2S0D6_CYPE1</name>
<evidence type="ECO:0000256" key="2">
    <source>
        <dbReference type="ARBA" id="ARBA00007276"/>
    </source>
</evidence>
<dbReference type="Proteomes" id="UP000030752">
    <property type="component" value="Unassembled WGS sequence"/>
</dbReference>
<dbReference type="GO" id="GO:0003697">
    <property type="term" value="F:single-stranded DNA binding"/>
    <property type="evidence" value="ECO:0007669"/>
    <property type="project" value="TreeGrafter"/>
</dbReference>
<dbReference type="InParanoid" id="W2S0D6"/>
<evidence type="ECO:0000256" key="3">
    <source>
        <dbReference type="ARBA" id="ARBA00018363"/>
    </source>
</evidence>
<comment type="function">
    <text evidence="7 8">Has a role in the initiation of DNA replication. Required at S-phase checkpoint.</text>
</comment>
<proteinExistence type="inferred from homology"/>
<dbReference type="InterPro" id="IPR040203">
    <property type="entry name" value="Sld2"/>
</dbReference>
<dbReference type="Gene3D" id="1.10.10.1460">
    <property type="match status" value="1"/>
</dbReference>
<feature type="region of interest" description="Disordered" evidence="9">
    <location>
        <begin position="120"/>
        <end position="147"/>
    </location>
</feature>
<feature type="compositionally biased region" description="Low complexity" evidence="9">
    <location>
        <begin position="67"/>
        <end position="78"/>
    </location>
</feature>
<dbReference type="GeneID" id="19970768"/>
<dbReference type="EMBL" id="KB822719">
    <property type="protein sequence ID" value="ETN41493.1"/>
    <property type="molecule type" value="Genomic_DNA"/>
</dbReference>
<keyword evidence="11" id="KW-1185">Reference proteome</keyword>
<organism evidence="10 11">
    <name type="scientific">Cyphellophora europaea (strain CBS 101466)</name>
    <name type="common">Phialophora europaea</name>
    <dbReference type="NCBI Taxonomy" id="1220924"/>
    <lineage>
        <taxon>Eukaryota</taxon>
        <taxon>Fungi</taxon>
        <taxon>Dikarya</taxon>
        <taxon>Ascomycota</taxon>
        <taxon>Pezizomycotina</taxon>
        <taxon>Eurotiomycetes</taxon>
        <taxon>Chaetothyriomycetidae</taxon>
        <taxon>Chaetothyriales</taxon>
        <taxon>Cyphellophoraceae</taxon>
        <taxon>Cyphellophora</taxon>
    </lineage>
</organism>
<dbReference type="FunFam" id="1.10.10.1460:FF:000001">
    <property type="entry name" value="DNA replication regulator Sld2"/>
    <property type="match status" value="1"/>
</dbReference>
<dbReference type="HOGENOM" id="CLU_033089_0_0_1"/>
<dbReference type="CDD" id="cd22289">
    <property type="entry name" value="RecQL4_SLD2_NTD"/>
    <property type="match status" value="1"/>
</dbReference>
<dbReference type="PANTHER" id="PTHR28124">
    <property type="entry name" value="DNA REPLICATION REGULATOR SLD2"/>
    <property type="match status" value="1"/>
</dbReference>
<feature type="compositionally biased region" description="Low complexity" evidence="9">
    <location>
        <begin position="555"/>
        <end position="567"/>
    </location>
</feature>
<feature type="compositionally biased region" description="Basic and acidic residues" evidence="9">
    <location>
        <begin position="391"/>
        <end position="401"/>
    </location>
</feature>
<dbReference type="GO" id="GO:0006270">
    <property type="term" value="P:DNA replication initiation"/>
    <property type="evidence" value="ECO:0007669"/>
    <property type="project" value="UniProtKB-UniRule"/>
</dbReference>
<feature type="region of interest" description="Disordered" evidence="9">
    <location>
        <begin position="33"/>
        <end position="103"/>
    </location>
</feature>
<evidence type="ECO:0000256" key="7">
    <source>
        <dbReference type="ARBA" id="ARBA00025253"/>
    </source>
</evidence>
<evidence type="ECO:0000313" key="11">
    <source>
        <dbReference type="Proteomes" id="UP000030752"/>
    </source>
</evidence>
<dbReference type="STRING" id="1220924.W2S0D6"/>
<evidence type="ECO:0000256" key="1">
    <source>
        <dbReference type="ARBA" id="ARBA00004123"/>
    </source>
</evidence>
<dbReference type="GO" id="GO:0003688">
    <property type="term" value="F:DNA replication origin binding"/>
    <property type="evidence" value="ECO:0007669"/>
    <property type="project" value="TreeGrafter"/>
</dbReference>
<dbReference type="GO" id="GO:0031261">
    <property type="term" value="C:DNA replication preinitiation complex"/>
    <property type="evidence" value="ECO:0007669"/>
    <property type="project" value="TreeGrafter"/>
</dbReference>
<feature type="compositionally biased region" description="Basic residues" evidence="9">
    <location>
        <begin position="633"/>
        <end position="656"/>
    </location>
</feature>
<feature type="region of interest" description="Disordered" evidence="9">
    <location>
        <begin position="261"/>
        <end position="327"/>
    </location>
</feature>
<evidence type="ECO:0000313" key="10">
    <source>
        <dbReference type="EMBL" id="ETN41493.1"/>
    </source>
</evidence>
<dbReference type="InterPro" id="IPR021110">
    <property type="entry name" value="DNA_rep_checkpnt_protein"/>
</dbReference>
<gene>
    <name evidence="10" type="ORF">HMPREF1541_03429</name>
</gene>
<dbReference type="VEuPathDB" id="FungiDB:HMPREF1541_03429"/>
<dbReference type="GO" id="GO:0000727">
    <property type="term" value="P:double-strand break repair via break-induced replication"/>
    <property type="evidence" value="ECO:0007669"/>
    <property type="project" value="TreeGrafter"/>
</dbReference>
<protein>
    <recommendedName>
        <fullName evidence="3 8">DNA replication regulator SLD2</fullName>
    </recommendedName>
</protein>
<dbReference type="Pfam" id="PF11719">
    <property type="entry name" value="Drc1-Sld2"/>
    <property type="match status" value="1"/>
</dbReference>
<feature type="compositionally biased region" description="Acidic residues" evidence="9">
    <location>
        <begin position="504"/>
        <end position="516"/>
    </location>
</feature>
<feature type="region of interest" description="Disordered" evidence="9">
    <location>
        <begin position="342"/>
        <end position="534"/>
    </location>
</feature>
<dbReference type="RefSeq" id="XP_008716002.1">
    <property type="nucleotide sequence ID" value="XM_008717780.1"/>
</dbReference>
<accession>W2S0D6</accession>
<sequence>MSLIDTPLRTSLTSQSTQIRADLKAFERDFFATHGRKPGKDDIRQNPKAAAKYKEYNRVRDVLSGKLPALSLQASSPSQERKRKRSRHDEGKDEGLEMQTPRKLKMLSTPRKALGMLQPHELDPYDAPSSASPRPPITALGPTPQRDGRVMGIFDLLEASGGKIGSSGKKRRLSILFDNDVVTQSPEGRPKTADRDQPLENLQTPARNRTKQPDDVLDHLTGTPTTSRHHGRARTPASSAKKFRLSQFFATPSAERYASMLQDTDPDNSPRARIGATPDAQRRQSQEQGTPLLDRVLGRTPTKRTPTADAHSQHGNTQGEAEGEKTPAYLKRSYSFKQRLLSASTTHSANHSRHNSLDGAAGEPPAVQRLPPGRRRTRFNPRPLSQIAKEMQQREVEKERAMQAAAVDSRDGRERNQSDAEDGWDDDEMEALREIEVNDDRTLLEDSQLADAEQAARSVTQLATTKWKKKGQKRSTRRVIMRPSKIKIQDPDPKRRAATPESGGDQDPDIDSDGEADASGARIADTQLHHPIDGFSDDELLAQAFADSDEELFGASSSAAAAAAAAAKTNKGNSSRNYAKDKLFGKPSKTSKRAAAGKETSWNRGGEESDSDDGEPMRKINPNAQSHMNFKTLKIKNKNSKAKGRGRFGGRGRGRR</sequence>
<keyword evidence="5 8" id="KW-0539">Nucleus</keyword>
<dbReference type="PANTHER" id="PTHR28124:SF1">
    <property type="entry name" value="DNA REPLICATION REGULATOR SLD2"/>
    <property type="match status" value="1"/>
</dbReference>
<feature type="compositionally biased region" description="Basic and acidic residues" evidence="9">
    <location>
        <begin position="430"/>
        <end position="444"/>
    </location>
</feature>